<reference evidence="1 2" key="1">
    <citation type="submission" date="2021-04" db="EMBL/GenBank/DDBJ databases">
        <title>Chitinophaga sp. nov., isolated from the rhizosphere soil.</title>
        <authorList>
            <person name="He S."/>
        </authorList>
    </citation>
    <scope>NUCLEOTIDE SEQUENCE [LARGE SCALE GENOMIC DNA]</scope>
    <source>
        <strain evidence="1 2">2R12</strain>
    </source>
</reference>
<name>A0ABS5J104_9BACT</name>
<comment type="caution">
    <text evidence="1">The sequence shown here is derived from an EMBL/GenBank/DDBJ whole genome shotgun (WGS) entry which is preliminary data.</text>
</comment>
<accession>A0ABS5J104</accession>
<dbReference type="Proteomes" id="UP000676386">
    <property type="component" value="Unassembled WGS sequence"/>
</dbReference>
<sequence>MSILIYNISNNKQEAISNKLLLDLAFQMRNEIAHGAKSYDPYEYVKLGGEKILAQAVYWRMKSLVAHMIVLAIIKMMKVPGMKTLRFDYEDITKLIFI</sequence>
<proteinExistence type="predicted"/>
<organism evidence="1 2">
    <name type="scientific">Chitinophaga hostae</name>
    <dbReference type="NCBI Taxonomy" id="2831022"/>
    <lineage>
        <taxon>Bacteria</taxon>
        <taxon>Pseudomonadati</taxon>
        <taxon>Bacteroidota</taxon>
        <taxon>Chitinophagia</taxon>
        <taxon>Chitinophagales</taxon>
        <taxon>Chitinophagaceae</taxon>
        <taxon>Chitinophaga</taxon>
    </lineage>
</organism>
<dbReference type="EMBL" id="JAGTXB010000005">
    <property type="protein sequence ID" value="MBS0028247.1"/>
    <property type="molecule type" value="Genomic_DNA"/>
</dbReference>
<evidence type="ECO:0000313" key="2">
    <source>
        <dbReference type="Proteomes" id="UP000676386"/>
    </source>
</evidence>
<evidence type="ECO:0008006" key="3">
    <source>
        <dbReference type="Google" id="ProtNLM"/>
    </source>
</evidence>
<protein>
    <recommendedName>
        <fullName evidence="3">Apea-like HEPN domain-containing protein</fullName>
    </recommendedName>
</protein>
<dbReference type="RefSeq" id="WP_211973350.1">
    <property type="nucleotide sequence ID" value="NZ_CBFHAM010000007.1"/>
</dbReference>
<keyword evidence="2" id="KW-1185">Reference proteome</keyword>
<evidence type="ECO:0000313" key="1">
    <source>
        <dbReference type="EMBL" id="MBS0028247.1"/>
    </source>
</evidence>
<gene>
    <name evidence="1" type="ORF">KE626_13095</name>
</gene>